<dbReference type="EMBL" id="NEDP02001165">
    <property type="protein sequence ID" value="OWF53979.1"/>
    <property type="molecule type" value="Genomic_DNA"/>
</dbReference>
<gene>
    <name evidence="2" type="ORF">KP79_PYT15338</name>
</gene>
<sequence length="371" mass="42112">MAMREKKWKKNENHEVTEIIYDNISVTSGSTGIESSHGEFLSKFDLEVLESLHSSYNRPSELLKISFPALLSLGLCPFTLYLYEPFTTFLWSKDDYDTPPDINDAIACFLAPAGLVYATSFGFAFQQALTKQRDILEKLTTEISMIDQIATFSSKLKLVNGNIRREIYNAVKCEAVFMVLQILNREQTSYQYKPTEDVKVKIWSIVDLLREVDASDNNIVNKTMCDKIMSHIIKLNSICSDRIGILHTKIHPVKWAFLETLGFFSFIGILLLRALSYRLELTMCIITVFSISMLCYVVSDLDSPFSGFFRVDLSILGVVVQRLETMYYEERTMTEGTIITVSTIVNDNELSSKKANNISAFGPLYLTPEAS</sequence>
<accession>A0A210QYZ5</accession>
<dbReference type="OrthoDB" id="10020794at2759"/>
<protein>
    <submittedName>
        <fullName evidence="2">Uncharacterized protein</fullName>
    </submittedName>
</protein>
<dbReference type="InterPro" id="IPR025333">
    <property type="entry name" value="DUF4239"/>
</dbReference>
<keyword evidence="3" id="KW-1185">Reference proteome</keyword>
<reference evidence="2 3" key="1">
    <citation type="journal article" date="2017" name="Nat. Ecol. Evol.">
        <title>Scallop genome provides insights into evolution of bilaterian karyotype and development.</title>
        <authorList>
            <person name="Wang S."/>
            <person name="Zhang J."/>
            <person name="Jiao W."/>
            <person name="Li J."/>
            <person name="Xun X."/>
            <person name="Sun Y."/>
            <person name="Guo X."/>
            <person name="Huan P."/>
            <person name="Dong B."/>
            <person name="Zhang L."/>
            <person name="Hu X."/>
            <person name="Sun X."/>
            <person name="Wang J."/>
            <person name="Zhao C."/>
            <person name="Wang Y."/>
            <person name="Wang D."/>
            <person name="Huang X."/>
            <person name="Wang R."/>
            <person name="Lv J."/>
            <person name="Li Y."/>
            <person name="Zhang Z."/>
            <person name="Liu B."/>
            <person name="Lu W."/>
            <person name="Hui Y."/>
            <person name="Liang J."/>
            <person name="Zhou Z."/>
            <person name="Hou R."/>
            <person name="Li X."/>
            <person name="Liu Y."/>
            <person name="Li H."/>
            <person name="Ning X."/>
            <person name="Lin Y."/>
            <person name="Zhao L."/>
            <person name="Xing Q."/>
            <person name="Dou J."/>
            <person name="Li Y."/>
            <person name="Mao J."/>
            <person name="Guo H."/>
            <person name="Dou H."/>
            <person name="Li T."/>
            <person name="Mu C."/>
            <person name="Jiang W."/>
            <person name="Fu Q."/>
            <person name="Fu X."/>
            <person name="Miao Y."/>
            <person name="Liu J."/>
            <person name="Yu Q."/>
            <person name="Li R."/>
            <person name="Liao H."/>
            <person name="Li X."/>
            <person name="Kong Y."/>
            <person name="Jiang Z."/>
            <person name="Chourrout D."/>
            <person name="Li R."/>
            <person name="Bao Z."/>
        </authorList>
    </citation>
    <scope>NUCLEOTIDE SEQUENCE [LARGE SCALE GENOMIC DNA]</scope>
    <source>
        <strain evidence="2 3">PY_sf001</strain>
    </source>
</reference>
<proteinExistence type="predicted"/>
<keyword evidence="1" id="KW-1133">Transmembrane helix</keyword>
<organism evidence="2 3">
    <name type="scientific">Mizuhopecten yessoensis</name>
    <name type="common">Japanese scallop</name>
    <name type="synonym">Patinopecten yessoensis</name>
    <dbReference type="NCBI Taxonomy" id="6573"/>
    <lineage>
        <taxon>Eukaryota</taxon>
        <taxon>Metazoa</taxon>
        <taxon>Spiralia</taxon>
        <taxon>Lophotrochozoa</taxon>
        <taxon>Mollusca</taxon>
        <taxon>Bivalvia</taxon>
        <taxon>Autobranchia</taxon>
        <taxon>Pteriomorphia</taxon>
        <taxon>Pectinida</taxon>
        <taxon>Pectinoidea</taxon>
        <taxon>Pectinidae</taxon>
        <taxon>Mizuhopecten</taxon>
    </lineage>
</organism>
<evidence type="ECO:0000256" key="1">
    <source>
        <dbReference type="SAM" id="Phobius"/>
    </source>
</evidence>
<dbReference type="Pfam" id="PF14023">
    <property type="entry name" value="Bestrophin-like"/>
    <property type="match status" value="1"/>
</dbReference>
<evidence type="ECO:0000313" key="2">
    <source>
        <dbReference type="EMBL" id="OWF53979.1"/>
    </source>
</evidence>
<feature type="transmembrane region" description="Helical" evidence="1">
    <location>
        <begin position="62"/>
        <end position="82"/>
    </location>
</feature>
<dbReference type="AlphaFoldDB" id="A0A210QYZ5"/>
<keyword evidence="1" id="KW-0472">Membrane</keyword>
<comment type="caution">
    <text evidence="2">The sequence shown here is derived from an EMBL/GenBank/DDBJ whole genome shotgun (WGS) entry which is preliminary data.</text>
</comment>
<keyword evidence="1" id="KW-0812">Transmembrane</keyword>
<feature type="transmembrane region" description="Helical" evidence="1">
    <location>
        <begin position="102"/>
        <end position="125"/>
    </location>
</feature>
<name>A0A210QYZ5_MIZYE</name>
<dbReference type="Proteomes" id="UP000242188">
    <property type="component" value="Unassembled WGS sequence"/>
</dbReference>
<feature type="transmembrane region" description="Helical" evidence="1">
    <location>
        <begin position="255"/>
        <end position="275"/>
    </location>
</feature>
<evidence type="ECO:0000313" key="3">
    <source>
        <dbReference type="Proteomes" id="UP000242188"/>
    </source>
</evidence>